<comment type="subunit">
    <text evidence="3">Homodimer.</text>
</comment>
<feature type="compositionally biased region" description="Polar residues" evidence="9">
    <location>
        <begin position="315"/>
        <end position="326"/>
    </location>
</feature>
<evidence type="ECO:0000256" key="9">
    <source>
        <dbReference type="SAM" id="MobiDB-lite"/>
    </source>
</evidence>
<evidence type="ECO:0000256" key="3">
    <source>
        <dbReference type="ARBA" id="ARBA00011738"/>
    </source>
</evidence>
<evidence type="ECO:0000256" key="4">
    <source>
        <dbReference type="ARBA" id="ARBA00022490"/>
    </source>
</evidence>
<dbReference type="AlphaFoldDB" id="A0A7H4LII6"/>
<evidence type="ECO:0000256" key="1">
    <source>
        <dbReference type="ARBA" id="ARBA00004496"/>
    </source>
</evidence>
<dbReference type="EMBL" id="LS480641">
    <property type="protein sequence ID" value="SPT18424.1"/>
    <property type="molecule type" value="Genomic_DNA"/>
</dbReference>
<sequence>MRNTDFFFLAWSNTDPCSPLQQSGVHRTIPRRVSCTFQSARKQNDRGVSTMAATYCAYPAASAAAAANPTRRRLQTLTAPGALPAARKPSRQPPSFLSFRRPNAALPPLRVAGADPQVVNGEDFPPMNDLIRLYKKAFLDGNEDVVSDIEKAITSMEEERSKAASQFESITAEIASGKNKFLRLNADLENFRKQTEKDRAKFTSNIQVELVQSLLPLVDSFEKTNVEVTLETEKEQKISASYQGIYKQLVETLKNLGVGVVETVGKPFDPVVHEAIAREESTEFKAGIVSHEVHRGFLLRERVLRPAAVKVSNGPGDQNVSSTSSEEPVEDTKEDAAV</sequence>
<dbReference type="FunFam" id="2.30.22.10:FF:000001">
    <property type="entry name" value="Protein GrpE"/>
    <property type="match status" value="1"/>
</dbReference>
<feature type="region of interest" description="Disordered" evidence="9">
    <location>
        <begin position="78"/>
        <end position="101"/>
    </location>
</feature>
<reference evidence="10 11" key="1">
    <citation type="submission" date="2018-05" db="EMBL/GenBank/DDBJ databases">
        <authorList>
            <person name="Thind KAUR A."/>
        </authorList>
    </citation>
    <scope>NUCLEOTIDE SEQUENCE [LARGE SCALE GENOMIC DNA]</scope>
</reference>
<comment type="similarity">
    <text evidence="2 8">Belongs to the GrpE family.</text>
</comment>
<gene>
    <name evidence="10" type="ORF">CAMPLR22A2D_LOCUS3036</name>
</gene>
<proteinExistence type="inferred from homology"/>
<dbReference type="SUPFAM" id="SSF51064">
    <property type="entry name" value="Head domain of nucleotide exchange factor GrpE"/>
    <property type="match status" value="1"/>
</dbReference>
<evidence type="ECO:0000256" key="6">
    <source>
        <dbReference type="ARBA" id="ARBA00023186"/>
    </source>
</evidence>
<dbReference type="GO" id="GO:0051087">
    <property type="term" value="F:protein-folding chaperone binding"/>
    <property type="evidence" value="ECO:0007669"/>
    <property type="project" value="InterPro"/>
</dbReference>
<evidence type="ECO:0000256" key="8">
    <source>
        <dbReference type="RuleBase" id="RU004478"/>
    </source>
</evidence>
<evidence type="ECO:0000256" key="2">
    <source>
        <dbReference type="ARBA" id="ARBA00009054"/>
    </source>
</evidence>
<keyword evidence="7" id="KW-0496">Mitochondrion</keyword>
<dbReference type="PANTHER" id="PTHR21237">
    <property type="entry name" value="GRPE PROTEIN"/>
    <property type="match status" value="1"/>
</dbReference>
<dbReference type="GO" id="GO:0005759">
    <property type="term" value="C:mitochondrial matrix"/>
    <property type="evidence" value="ECO:0007669"/>
    <property type="project" value="UniProtKB-SubCell"/>
</dbReference>
<accession>A0A7H4LII6</accession>
<dbReference type="PROSITE" id="PS01071">
    <property type="entry name" value="GRPE"/>
    <property type="match status" value="1"/>
</dbReference>
<dbReference type="PANTHER" id="PTHR21237:SF40">
    <property type="entry name" value="CELL CYCLE AND APOPTOSIS REGULATOR PROTEIN 2"/>
    <property type="match status" value="1"/>
</dbReference>
<evidence type="ECO:0000256" key="7">
    <source>
        <dbReference type="RuleBase" id="RU000640"/>
    </source>
</evidence>
<keyword evidence="6 7" id="KW-0143">Chaperone</keyword>
<dbReference type="InterPro" id="IPR000740">
    <property type="entry name" value="GrpE"/>
</dbReference>
<dbReference type="HAMAP" id="MF_01151">
    <property type="entry name" value="GrpE"/>
    <property type="match status" value="1"/>
</dbReference>
<keyword evidence="5" id="KW-0346">Stress response</keyword>
<dbReference type="GO" id="GO:0042803">
    <property type="term" value="F:protein homodimerization activity"/>
    <property type="evidence" value="ECO:0007669"/>
    <property type="project" value="InterPro"/>
</dbReference>
<feature type="region of interest" description="Disordered" evidence="9">
    <location>
        <begin position="310"/>
        <end position="338"/>
    </location>
</feature>
<keyword evidence="4" id="KW-0963">Cytoplasm</keyword>
<organism evidence="10 11">
    <name type="scientific">Triticum aestivum</name>
    <name type="common">Wheat</name>
    <dbReference type="NCBI Taxonomy" id="4565"/>
    <lineage>
        <taxon>Eukaryota</taxon>
        <taxon>Viridiplantae</taxon>
        <taxon>Streptophyta</taxon>
        <taxon>Embryophyta</taxon>
        <taxon>Tracheophyta</taxon>
        <taxon>Spermatophyta</taxon>
        <taxon>Magnoliopsida</taxon>
        <taxon>Liliopsida</taxon>
        <taxon>Poales</taxon>
        <taxon>Poaceae</taxon>
        <taxon>BOP clade</taxon>
        <taxon>Pooideae</taxon>
        <taxon>Triticodae</taxon>
        <taxon>Triticeae</taxon>
        <taxon>Triticinae</taxon>
        <taxon>Triticum</taxon>
    </lineage>
</organism>
<dbReference type="SUPFAM" id="SSF58014">
    <property type="entry name" value="Coiled-coil domain of nucleotide exchange factor GrpE"/>
    <property type="match status" value="1"/>
</dbReference>
<evidence type="ECO:0000256" key="5">
    <source>
        <dbReference type="ARBA" id="ARBA00023016"/>
    </source>
</evidence>
<dbReference type="GO" id="GO:0006457">
    <property type="term" value="P:protein folding"/>
    <property type="evidence" value="ECO:0007669"/>
    <property type="project" value="InterPro"/>
</dbReference>
<dbReference type="CDD" id="cd00446">
    <property type="entry name" value="GrpE"/>
    <property type="match status" value="1"/>
</dbReference>
<dbReference type="InterPro" id="IPR013805">
    <property type="entry name" value="GrpE_CC"/>
</dbReference>
<evidence type="ECO:0000313" key="10">
    <source>
        <dbReference type="EMBL" id="SPT18424.1"/>
    </source>
</evidence>
<dbReference type="PRINTS" id="PR00773">
    <property type="entry name" value="GRPEPROTEIN"/>
</dbReference>
<protein>
    <recommendedName>
        <fullName evidence="7">GrpE protein homolog</fullName>
    </recommendedName>
</protein>
<comment type="subcellular location">
    <subcellularLocation>
        <location evidence="1">Cytoplasm</location>
    </subcellularLocation>
    <subcellularLocation>
        <location evidence="7">Mitochondrion matrix</location>
    </subcellularLocation>
</comment>
<dbReference type="FunFam" id="3.90.20.20:FF:000009">
    <property type="entry name" value="GrpE protein homolog"/>
    <property type="match status" value="1"/>
</dbReference>
<dbReference type="GO" id="GO:0000774">
    <property type="term" value="F:adenyl-nucleotide exchange factor activity"/>
    <property type="evidence" value="ECO:0007669"/>
    <property type="project" value="InterPro"/>
</dbReference>
<dbReference type="Pfam" id="PF01025">
    <property type="entry name" value="GrpE"/>
    <property type="match status" value="1"/>
</dbReference>
<dbReference type="Proteomes" id="UP000280104">
    <property type="component" value="Chromosome II"/>
</dbReference>
<dbReference type="Gene3D" id="3.90.20.20">
    <property type="match status" value="1"/>
</dbReference>
<dbReference type="NCBIfam" id="NF010741">
    <property type="entry name" value="PRK14143.1"/>
    <property type="match status" value="1"/>
</dbReference>
<comment type="function">
    <text evidence="7">Essential component of the PAM complex, a complex required for the translocation of transit peptide-containing proteins from the inner membrane into the mitochondrial matrix in an ATP-dependent manner.</text>
</comment>
<dbReference type="Gene3D" id="2.30.22.10">
    <property type="entry name" value="Head domain of nucleotide exchange factor GrpE"/>
    <property type="match status" value="1"/>
</dbReference>
<dbReference type="InterPro" id="IPR009012">
    <property type="entry name" value="GrpE_head"/>
</dbReference>
<name>A0A7H4LII6_WHEAT</name>
<evidence type="ECO:0000313" key="11">
    <source>
        <dbReference type="Proteomes" id="UP000280104"/>
    </source>
</evidence>